<dbReference type="Proteomes" id="UP000220752">
    <property type="component" value="Unassembled WGS sequence"/>
</dbReference>
<evidence type="ECO:0000313" key="3">
    <source>
        <dbReference type="Proteomes" id="UP000220752"/>
    </source>
</evidence>
<protein>
    <recommendedName>
        <fullName evidence="1">DUF6602 domain-containing protein</fullName>
    </recommendedName>
</protein>
<gene>
    <name evidence="2" type="ORF">CGS46_12465</name>
</gene>
<dbReference type="InterPro" id="IPR046537">
    <property type="entry name" value="DUF6602"/>
</dbReference>
<dbReference type="Pfam" id="PF20247">
    <property type="entry name" value="DUF6602"/>
    <property type="match status" value="1"/>
</dbReference>
<proteinExistence type="predicted"/>
<accession>A0A2A6Z7K6</accession>
<dbReference type="EMBL" id="NMTQ01000037">
    <property type="protein sequence ID" value="PDX57332.1"/>
    <property type="molecule type" value="Genomic_DNA"/>
</dbReference>
<comment type="caution">
    <text evidence="2">The sequence shown here is derived from an EMBL/GenBank/DDBJ whole genome shotgun (WGS) entry which is preliminary data.</text>
</comment>
<dbReference type="CDD" id="cd21411">
    <property type="entry name" value="NucC"/>
    <property type="match status" value="1"/>
</dbReference>
<evidence type="ECO:0000313" key="2">
    <source>
        <dbReference type="EMBL" id="PDX57332.1"/>
    </source>
</evidence>
<organism evidence="2 3">
    <name type="scientific">Faecalibacterium langellae</name>
    <dbReference type="NCBI Taxonomy" id="3435293"/>
    <lineage>
        <taxon>Bacteria</taxon>
        <taxon>Bacillati</taxon>
        <taxon>Bacillota</taxon>
        <taxon>Clostridia</taxon>
        <taxon>Eubacteriales</taxon>
        <taxon>Oscillospiraceae</taxon>
        <taxon>Faecalibacterium</taxon>
    </lineage>
</organism>
<dbReference type="RefSeq" id="WP_097777949.1">
    <property type="nucleotide sequence ID" value="NZ_CABMES010000005.1"/>
</dbReference>
<name>A0A2A6Z7K6_9FIRM</name>
<reference evidence="2 3" key="1">
    <citation type="journal article" date="2017" name="Front. Microbiol.">
        <title>New Insights into the Diversity of the Genus Faecalibacterium.</title>
        <authorList>
            <person name="Benevides L."/>
            <person name="Burman S."/>
            <person name="Martin R."/>
            <person name="Robert V."/>
            <person name="Thomas M."/>
            <person name="Miquel S."/>
            <person name="Chain F."/>
            <person name="Sokol H."/>
            <person name="Bermudez-Humaran L.G."/>
            <person name="Morrison M."/>
            <person name="Langella P."/>
            <person name="Azevedo V.A."/>
            <person name="Chatel J.M."/>
            <person name="Soares S."/>
        </authorList>
    </citation>
    <scope>NUCLEOTIDE SEQUENCE [LARGE SCALE GENOMIC DNA]</scope>
    <source>
        <strain evidence="3">CNCM I-4540</strain>
    </source>
</reference>
<feature type="domain" description="DUF6602" evidence="1">
    <location>
        <begin position="27"/>
        <end position="127"/>
    </location>
</feature>
<keyword evidence="3" id="KW-1185">Reference proteome</keyword>
<sequence>MPSVDLGKLYDGMQQEMEAGLKTGASVLMHPGMKGDDTEDNWREWLMAYLPNRYAVAKGVVIDADGNESEQIDVIIYDRQYSYLVLKHNETFLIPAESVYAVFEVKQSLNKGYMEYAQHKTESVRKLKRTSVAIKHAGGKYDPKPLHKIVAGLLTTTSDWAESSTIDNIANNLSENELKRLDMICCVAAGTFVCDRGDKTISYCDKSKSLVYFLLKVLGKLQEIGTVPAIDYNAYAQKIEVHQHP</sequence>
<dbReference type="AlphaFoldDB" id="A0A2A6Z7K6"/>
<evidence type="ECO:0000259" key="1">
    <source>
        <dbReference type="Pfam" id="PF20247"/>
    </source>
</evidence>